<comment type="caution">
    <text evidence="1">The sequence shown here is derived from an EMBL/GenBank/DDBJ whole genome shotgun (WGS) entry which is preliminary data.</text>
</comment>
<dbReference type="EMBL" id="JBHSXX010000001">
    <property type="protein sequence ID" value="MFC6870566.1"/>
    <property type="molecule type" value="Genomic_DNA"/>
</dbReference>
<dbReference type="Gene3D" id="3.40.50.720">
    <property type="entry name" value="NAD(P)-binding Rossmann-like Domain"/>
    <property type="match status" value="1"/>
</dbReference>
<reference evidence="2" key="1">
    <citation type="journal article" date="2019" name="Int. J. Syst. Evol. Microbiol.">
        <title>The Global Catalogue of Microorganisms (GCM) 10K type strain sequencing project: providing services to taxonomists for standard genome sequencing and annotation.</title>
        <authorList>
            <consortium name="The Broad Institute Genomics Platform"/>
            <consortium name="The Broad Institute Genome Sequencing Center for Infectious Disease"/>
            <person name="Wu L."/>
            <person name="Ma J."/>
        </authorList>
    </citation>
    <scope>NUCLEOTIDE SEQUENCE [LARGE SCALE GENOMIC DNA]</scope>
    <source>
        <strain evidence="2">KCTC 32255</strain>
    </source>
</reference>
<dbReference type="InterPro" id="IPR036291">
    <property type="entry name" value="NAD(P)-bd_dom_sf"/>
</dbReference>
<gene>
    <name evidence="1" type="ORF">ACFQGD_25880</name>
</gene>
<accession>A0ABW2C5E8</accession>
<dbReference type="Proteomes" id="UP001596337">
    <property type="component" value="Unassembled WGS sequence"/>
</dbReference>
<name>A0ABW2C5E8_9PSEU</name>
<sequence length="347" mass="37469">MRQAPHPPPPSDETELDELLSTPLDGVGSDIASLGGDIVLLGAGGKIGPTMAAMARRALDSFDSTAEVHAVSRWSEPAVREYLECQGVRTHVADIGDPSVLRSLPDAAGLYVLAGMKFGTTGAEPRMWWTNAAVPAMVAERYRDVPTVVYSSGNVYPFTPVSHGGCTERDTPDPRGEYAQSCLARERVFAGASGRWGTPTVMFRLNYACELRYGVLADIAARIAEDRPVDVTMPAVNIVWQRDVSAWALRSVTLADSDAPVLNATGPETLPVRRIALLLAEAMGREVEFTGTEAPDALLNDSGDCFARFGYPTLAARTLIAWTGQWTARGGRRLGKATKFEQRQGRY</sequence>
<protein>
    <submittedName>
        <fullName evidence="1">NAD-dependent epimerase/dehydratase family protein</fullName>
    </submittedName>
</protein>
<dbReference type="SUPFAM" id="SSF51735">
    <property type="entry name" value="NAD(P)-binding Rossmann-fold domains"/>
    <property type="match status" value="1"/>
</dbReference>
<evidence type="ECO:0000313" key="2">
    <source>
        <dbReference type="Proteomes" id="UP001596337"/>
    </source>
</evidence>
<evidence type="ECO:0000313" key="1">
    <source>
        <dbReference type="EMBL" id="MFC6870566.1"/>
    </source>
</evidence>
<proteinExistence type="predicted"/>
<keyword evidence="2" id="KW-1185">Reference proteome</keyword>
<dbReference type="RefSeq" id="WP_345402337.1">
    <property type="nucleotide sequence ID" value="NZ_BAABLA010000110.1"/>
</dbReference>
<organism evidence="1 2">
    <name type="scientific">Haloechinothrix salitolerans</name>
    <dbReference type="NCBI Taxonomy" id="926830"/>
    <lineage>
        <taxon>Bacteria</taxon>
        <taxon>Bacillati</taxon>
        <taxon>Actinomycetota</taxon>
        <taxon>Actinomycetes</taxon>
        <taxon>Pseudonocardiales</taxon>
        <taxon>Pseudonocardiaceae</taxon>
        <taxon>Haloechinothrix</taxon>
    </lineage>
</organism>